<gene>
    <name evidence="2" type="ORF">NCTC4824_01798</name>
</gene>
<sequence length="327" mass="37063">MVNSFDEIIKLTLPTPFVVGDVNVYIVKGDALTLIDAGIKTNEAWEAFQFQLTEIGIAPKDIDQVVLTHHHPDHVGLLEWLPEDIPVYGHKYVRPWIEMDDKFFSSYDTFYKGLLTEFGVEGNFDQMLERMKEPLRYSANRLLTYEIEEGDSVPGLETWSIINTPGHAQSHLSFYREEDGILLSGDHVLATISSNPLLEPALNPNVERPKPQLQYNDSLKKLLKIEISMAYTGHGPEVMKVHELVKRRLKRQHEKALQVAEMLQGRQLTTYTITKSLFPAVYQKELGLTLSETTAQLDYLLSLGIIEKRMDAKGIAYFTKQSGGEGA</sequence>
<dbReference type="InterPro" id="IPR050662">
    <property type="entry name" value="Sec-metab_biosynth-thioest"/>
</dbReference>
<evidence type="ECO:0000259" key="1">
    <source>
        <dbReference type="SMART" id="SM00849"/>
    </source>
</evidence>
<dbReference type="PANTHER" id="PTHR23131">
    <property type="entry name" value="ENDORIBONUCLEASE LACTB2"/>
    <property type="match status" value="1"/>
</dbReference>
<dbReference type="PANTHER" id="PTHR23131:SF4">
    <property type="entry name" value="METALLO-BETA-LACTAMASE SUPERFAMILY POTEIN"/>
    <property type="match status" value="1"/>
</dbReference>
<dbReference type="Pfam" id="PF00753">
    <property type="entry name" value="Lactamase_B"/>
    <property type="match status" value="1"/>
</dbReference>
<keyword evidence="3" id="KW-1185">Reference proteome</keyword>
<dbReference type="SUPFAM" id="SSF56281">
    <property type="entry name" value="Metallo-hydrolase/oxidoreductase"/>
    <property type="match status" value="1"/>
</dbReference>
<protein>
    <submittedName>
        <fullName evidence="2">Metallo-beta-lactamase family protein</fullName>
    </submittedName>
</protein>
<evidence type="ECO:0000313" key="3">
    <source>
        <dbReference type="Proteomes" id="UP000249134"/>
    </source>
</evidence>
<dbReference type="STRING" id="1348624.GCA_001591545_00874"/>
<proteinExistence type="predicted"/>
<evidence type="ECO:0000313" key="2">
    <source>
        <dbReference type="EMBL" id="SQI56403.1"/>
    </source>
</evidence>
<dbReference type="Gene3D" id="3.60.15.10">
    <property type="entry name" value="Ribonuclease Z/Hydroxyacylglutathione hydrolase-like"/>
    <property type="match status" value="1"/>
</dbReference>
<dbReference type="Proteomes" id="UP000249134">
    <property type="component" value="Chromosome 1"/>
</dbReference>
<dbReference type="InterPro" id="IPR036866">
    <property type="entry name" value="RibonucZ/Hydroxyglut_hydro"/>
</dbReference>
<organism evidence="2 3">
    <name type="scientific">Lederbergia lenta</name>
    <name type="common">Bacillus lentus</name>
    <dbReference type="NCBI Taxonomy" id="1467"/>
    <lineage>
        <taxon>Bacteria</taxon>
        <taxon>Bacillati</taxon>
        <taxon>Bacillota</taxon>
        <taxon>Bacilli</taxon>
        <taxon>Bacillales</taxon>
        <taxon>Bacillaceae</taxon>
        <taxon>Lederbergia</taxon>
    </lineage>
</organism>
<dbReference type="InterPro" id="IPR001279">
    <property type="entry name" value="Metallo-B-lactamas"/>
</dbReference>
<accession>A0A2X4W033</accession>
<name>A0A2X4W033_LEDLE</name>
<dbReference type="EMBL" id="LS483476">
    <property type="protein sequence ID" value="SQI56403.1"/>
    <property type="molecule type" value="Genomic_DNA"/>
</dbReference>
<dbReference type="RefSeq" id="WP_066137535.1">
    <property type="nucleotide sequence ID" value="NZ_CBCSGM010000001.1"/>
</dbReference>
<dbReference type="AlphaFoldDB" id="A0A2X4W033"/>
<dbReference type="KEGG" id="blen:NCTC4824_01798"/>
<feature type="domain" description="Metallo-beta-lactamase" evidence="1">
    <location>
        <begin position="21"/>
        <end position="234"/>
    </location>
</feature>
<dbReference type="SMART" id="SM00849">
    <property type="entry name" value="Lactamase_B"/>
    <property type="match status" value="1"/>
</dbReference>
<reference evidence="2 3" key="1">
    <citation type="submission" date="2018-06" db="EMBL/GenBank/DDBJ databases">
        <authorList>
            <consortium name="Pathogen Informatics"/>
            <person name="Doyle S."/>
        </authorList>
    </citation>
    <scope>NUCLEOTIDE SEQUENCE [LARGE SCALE GENOMIC DNA]</scope>
    <source>
        <strain evidence="2 3">NCTC4824</strain>
    </source>
</reference>